<dbReference type="InterPro" id="IPR050583">
    <property type="entry name" value="Mycobacterial_A85_antigen"/>
</dbReference>
<dbReference type="InterPro" id="IPR029058">
    <property type="entry name" value="AB_hydrolase_fold"/>
</dbReference>
<sequence length="364" mass="38484">MTATRTRTFAVLGMLIVSLTWAAAMVCVAAPAGAVGAVAVVHRDATTPDLTEDESSFRMVFDDHPEIEEVWTYSPSMNRDIPLLVLPASVPNAPTLYLLNGVDGGVETNHWFGKGKAAELLADKGVNVVVPVDGANSYYTDWLSPSALDRPDRGGLTQQWATYLTEELPGPLEESLGANGTRAIVGMSMSATSALQLVEDNPGFYSAAAGLSGCYDTTSDQGRGMVDQVVAYPDTGATGEQMWGPVDGDYAQAHDPLNRVADLRAEVQGSQIPLYFSAANAVPNDEEATALPEMGDPTEMTLSYSAGAALEAGSLHCTQQLEQALTAEGVPATIDYLPRGLHSWATFPVSLEAAWPTLARGLFG</sequence>
<dbReference type="InterPro" id="IPR000801">
    <property type="entry name" value="Esterase-like"/>
</dbReference>
<dbReference type="GO" id="GO:0016747">
    <property type="term" value="F:acyltransferase activity, transferring groups other than amino-acyl groups"/>
    <property type="evidence" value="ECO:0007669"/>
    <property type="project" value="TreeGrafter"/>
</dbReference>
<dbReference type="AlphaFoldDB" id="S4XIW2"/>
<dbReference type="KEGG" id="cter:A606_10280"/>
<organism evidence="2 3">
    <name type="scientific">Corynebacterium terpenotabidum Y-11</name>
    <dbReference type="NCBI Taxonomy" id="1200352"/>
    <lineage>
        <taxon>Bacteria</taxon>
        <taxon>Bacillati</taxon>
        <taxon>Actinomycetota</taxon>
        <taxon>Actinomycetes</taxon>
        <taxon>Mycobacteriales</taxon>
        <taxon>Corynebacteriaceae</taxon>
        <taxon>Corynebacterium</taxon>
    </lineage>
</organism>
<dbReference type="STRING" id="1200352.A606_10280"/>
<evidence type="ECO:0000256" key="1">
    <source>
        <dbReference type="SAM" id="SignalP"/>
    </source>
</evidence>
<accession>S4XIW2</accession>
<dbReference type="HOGENOM" id="CLU_026624_0_0_11"/>
<evidence type="ECO:0000313" key="3">
    <source>
        <dbReference type="Proteomes" id="UP000014809"/>
    </source>
</evidence>
<dbReference type="OrthoDB" id="4510758at2"/>
<protein>
    <recommendedName>
        <fullName evidence="4">Esterase</fullName>
    </recommendedName>
</protein>
<dbReference type="Gene3D" id="3.40.50.1820">
    <property type="entry name" value="alpha/beta hydrolase"/>
    <property type="match status" value="1"/>
</dbReference>
<gene>
    <name evidence="2" type="ORF">A606_10280</name>
</gene>
<feature type="signal peptide" evidence="1">
    <location>
        <begin position="1"/>
        <end position="22"/>
    </location>
</feature>
<name>S4XIW2_9CORY</name>
<dbReference type="PANTHER" id="PTHR48098:SF1">
    <property type="entry name" value="DIACYLGLYCEROL ACYLTRANSFERASE_MYCOLYLTRANSFERASE AG85A"/>
    <property type="match status" value="1"/>
</dbReference>
<dbReference type="Proteomes" id="UP000014809">
    <property type="component" value="Chromosome"/>
</dbReference>
<evidence type="ECO:0000313" key="2">
    <source>
        <dbReference type="EMBL" id="AGP31695.1"/>
    </source>
</evidence>
<dbReference type="eggNOG" id="COG0627">
    <property type="taxonomic scope" value="Bacteria"/>
</dbReference>
<proteinExistence type="predicted"/>
<dbReference type="PATRIC" id="fig|1200352.3.peg.2097"/>
<reference evidence="2 3" key="1">
    <citation type="submission" date="2012-06" db="EMBL/GenBank/DDBJ databases">
        <title>Complete genome sequence of Corynebacterium terpenotabidum Y-11 (=DSM 44721).</title>
        <authorList>
            <person name="Ruckert C."/>
            <person name="Albersmeier A."/>
            <person name="Al-Dilaimi A."/>
            <person name="Szczepanowski R."/>
            <person name="Kalinowski J."/>
        </authorList>
    </citation>
    <scope>NUCLEOTIDE SEQUENCE [LARGE SCALE GENOMIC DNA]</scope>
    <source>
        <strain evidence="2 3">Y-11</strain>
    </source>
</reference>
<keyword evidence="1" id="KW-0732">Signal</keyword>
<dbReference type="RefSeq" id="WP_020442045.1">
    <property type="nucleotide sequence ID" value="NC_021663.1"/>
</dbReference>
<dbReference type="EMBL" id="CP003696">
    <property type="protein sequence ID" value="AGP31695.1"/>
    <property type="molecule type" value="Genomic_DNA"/>
</dbReference>
<keyword evidence="3" id="KW-1185">Reference proteome</keyword>
<dbReference type="Pfam" id="PF00756">
    <property type="entry name" value="Esterase"/>
    <property type="match status" value="1"/>
</dbReference>
<evidence type="ECO:0008006" key="4">
    <source>
        <dbReference type="Google" id="ProtNLM"/>
    </source>
</evidence>
<dbReference type="PANTHER" id="PTHR48098">
    <property type="entry name" value="ENTEROCHELIN ESTERASE-RELATED"/>
    <property type="match status" value="1"/>
</dbReference>
<feature type="chain" id="PRO_5038761735" description="Esterase" evidence="1">
    <location>
        <begin position="23"/>
        <end position="364"/>
    </location>
</feature>
<dbReference type="SUPFAM" id="SSF53474">
    <property type="entry name" value="alpha/beta-Hydrolases"/>
    <property type="match status" value="1"/>
</dbReference>